<evidence type="ECO:0000313" key="4">
    <source>
        <dbReference type="Proteomes" id="UP000195967"/>
    </source>
</evidence>
<protein>
    <recommendedName>
        <fullName evidence="1">DUF6471 domain-containing protein</fullName>
    </recommendedName>
</protein>
<proteinExistence type="predicted"/>
<accession>A0A1Y5MRB2</accession>
<dbReference type="InterPro" id="IPR045526">
    <property type="entry name" value="DUF6471"/>
</dbReference>
<gene>
    <name evidence="3" type="ORF">B9N61_09125</name>
    <name evidence="2" type="ORF">B9N62_07950</name>
</gene>
<reference evidence="4 5" key="1">
    <citation type="submission" date="2017-04" db="EMBL/GenBank/DDBJ databases">
        <title>Complete genome of Campylobacter concisus ATCC 33237T and draft genomes for an additional eight well characterized C. concisus strains.</title>
        <authorList>
            <person name="Cornelius A.J."/>
            <person name="Miller W.G."/>
            <person name="Lastovica A.J."/>
            <person name="On S.L."/>
            <person name="French N.P."/>
            <person name="Vandenberg O."/>
            <person name="Biggs P.J."/>
        </authorList>
    </citation>
    <scope>NUCLEOTIDE SEQUENCE [LARGE SCALE GENOMIC DNA]</scope>
    <source>
        <strain evidence="3 5">Lasto205.94</strain>
        <strain evidence="2 4">Lasto28.99</strain>
    </source>
</reference>
<organism evidence="2 4">
    <name type="scientific">Campylobacter concisus</name>
    <dbReference type="NCBI Taxonomy" id="199"/>
    <lineage>
        <taxon>Bacteria</taxon>
        <taxon>Pseudomonadati</taxon>
        <taxon>Campylobacterota</taxon>
        <taxon>Epsilonproteobacteria</taxon>
        <taxon>Campylobacterales</taxon>
        <taxon>Campylobacteraceae</taxon>
        <taxon>Campylobacter</taxon>
    </lineage>
</organism>
<evidence type="ECO:0000313" key="2">
    <source>
        <dbReference type="EMBL" id="OUT10919.1"/>
    </source>
</evidence>
<dbReference type="Pfam" id="PF20075">
    <property type="entry name" value="DUF6471"/>
    <property type="match status" value="1"/>
</dbReference>
<dbReference type="Proteomes" id="UP000196534">
    <property type="component" value="Unassembled WGS sequence"/>
</dbReference>
<name>A0A1Y5MRB2_9BACT</name>
<dbReference type="EMBL" id="NDYO01000010">
    <property type="protein sequence ID" value="OUT10919.1"/>
    <property type="molecule type" value="Genomic_DNA"/>
</dbReference>
<dbReference type="EMBL" id="NDYR01000021">
    <property type="protein sequence ID" value="OUT16502.1"/>
    <property type="molecule type" value="Genomic_DNA"/>
</dbReference>
<evidence type="ECO:0000313" key="3">
    <source>
        <dbReference type="EMBL" id="OUT16502.1"/>
    </source>
</evidence>
<feature type="domain" description="DUF6471" evidence="1">
    <location>
        <begin position="4"/>
        <end position="64"/>
    </location>
</feature>
<evidence type="ECO:0000313" key="5">
    <source>
        <dbReference type="Proteomes" id="UP000196534"/>
    </source>
</evidence>
<dbReference type="AlphaFoldDB" id="A0A1Y5MRB2"/>
<dbReference type="RefSeq" id="WP_087585055.1">
    <property type="nucleotide sequence ID" value="NZ_CABMKP010000021.1"/>
</dbReference>
<comment type="caution">
    <text evidence="2">The sequence shown here is derived from an EMBL/GenBank/DDBJ whole genome shotgun (WGS) entry which is preliminary data.</text>
</comment>
<sequence>MTEYEKRAKVYLKIQMAKADIDYPRLAELLKEKGINESRENLANKINRGKFSFAFVLMVCELLEHKIAD</sequence>
<dbReference type="Proteomes" id="UP000195967">
    <property type="component" value="Unassembled WGS sequence"/>
</dbReference>
<evidence type="ECO:0000259" key="1">
    <source>
        <dbReference type="Pfam" id="PF20075"/>
    </source>
</evidence>